<proteinExistence type="predicted"/>
<gene>
    <name evidence="2" type="ORF">SAMN04515678_101151</name>
</gene>
<sequence length="101" mass="10511">MKQALFAMLLTAAAIVGPAATAQDKAEECNLQADMVMAVVNSRGEGVGAEEAVETVQSNLSGPEAKYASVVPAVVDWVYTLPEDQLGDGVGQSWVEACLAR</sequence>
<name>A0A1I1SQV6_9RHOB</name>
<feature type="signal peptide" evidence="1">
    <location>
        <begin position="1"/>
        <end position="22"/>
    </location>
</feature>
<evidence type="ECO:0000313" key="3">
    <source>
        <dbReference type="Proteomes" id="UP000325289"/>
    </source>
</evidence>
<dbReference type="Proteomes" id="UP000325289">
    <property type="component" value="Unassembled WGS sequence"/>
</dbReference>
<dbReference type="EMBL" id="FOMS01000001">
    <property type="protein sequence ID" value="SFD45450.1"/>
    <property type="molecule type" value="Genomic_DNA"/>
</dbReference>
<dbReference type="AlphaFoldDB" id="A0A1I1SQV6"/>
<organism evidence="2 3">
    <name type="scientific">Roseivivax sediminis</name>
    <dbReference type="NCBI Taxonomy" id="936889"/>
    <lineage>
        <taxon>Bacteria</taxon>
        <taxon>Pseudomonadati</taxon>
        <taxon>Pseudomonadota</taxon>
        <taxon>Alphaproteobacteria</taxon>
        <taxon>Rhodobacterales</taxon>
        <taxon>Roseobacteraceae</taxon>
        <taxon>Roseivivax</taxon>
    </lineage>
</organism>
<keyword evidence="3" id="KW-1185">Reference proteome</keyword>
<keyword evidence="1" id="KW-0732">Signal</keyword>
<dbReference type="OrthoDB" id="7875126at2"/>
<reference evidence="2 3" key="1">
    <citation type="submission" date="2016-10" db="EMBL/GenBank/DDBJ databases">
        <authorList>
            <person name="Varghese N."/>
            <person name="Submissions S."/>
        </authorList>
    </citation>
    <scope>NUCLEOTIDE SEQUENCE [LARGE SCALE GENOMIC DNA]</scope>
    <source>
        <strain evidence="3">YIM D21,KCTC 23444,ACCC 10710</strain>
    </source>
</reference>
<protein>
    <recommendedName>
        <fullName evidence="4">HdeA/HdeB family protein</fullName>
    </recommendedName>
</protein>
<evidence type="ECO:0000256" key="1">
    <source>
        <dbReference type="SAM" id="SignalP"/>
    </source>
</evidence>
<feature type="chain" id="PRO_5009301816" description="HdeA/HdeB family protein" evidence="1">
    <location>
        <begin position="23"/>
        <end position="101"/>
    </location>
</feature>
<evidence type="ECO:0000313" key="2">
    <source>
        <dbReference type="EMBL" id="SFD45450.1"/>
    </source>
</evidence>
<accession>A0A1I1SQV6</accession>
<dbReference type="RefSeq" id="WP_149753966.1">
    <property type="nucleotide sequence ID" value="NZ_FOMS01000001.1"/>
</dbReference>
<evidence type="ECO:0008006" key="4">
    <source>
        <dbReference type="Google" id="ProtNLM"/>
    </source>
</evidence>